<accession>A0A699XDL0</accession>
<organism evidence="1">
    <name type="scientific">Tanacetum cinerariifolium</name>
    <name type="common">Dalmatian daisy</name>
    <name type="synonym">Chrysanthemum cinerariifolium</name>
    <dbReference type="NCBI Taxonomy" id="118510"/>
    <lineage>
        <taxon>Eukaryota</taxon>
        <taxon>Viridiplantae</taxon>
        <taxon>Streptophyta</taxon>
        <taxon>Embryophyta</taxon>
        <taxon>Tracheophyta</taxon>
        <taxon>Spermatophyta</taxon>
        <taxon>Magnoliopsida</taxon>
        <taxon>eudicotyledons</taxon>
        <taxon>Gunneridae</taxon>
        <taxon>Pentapetalae</taxon>
        <taxon>asterids</taxon>
        <taxon>campanulids</taxon>
        <taxon>Asterales</taxon>
        <taxon>Asteraceae</taxon>
        <taxon>Asteroideae</taxon>
        <taxon>Anthemideae</taxon>
        <taxon>Anthemidinae</taxon>
        <taxon>Tanacetum</taxon>
    </lineage>
</organism>
<evidence type="ECO:0000313" key="1">
    <source>
        <dbReference type="EMBL" id="GFD56480.1"/>
    </source>
</evidence>
<protein>
    <submittedName>
        <fullName evidence="1">Uncharacterized protein</fullName>
    </submittedName>
</protein>
<dbReference type="EMBL" id="BKCJ011829936">
    <property type="protein sequence ID" value="GFD56480.1"/>
    <property type="molecule type" value="Genomic_DNA"/>
</dbReference>
<proteinExistence type="predicted"/>
<feature type="non-terminal residue" evidence="1">
    <location>
        <position position="90"/>
    </location>
</feature>
<sequence>HTTRYISPALTQKVFANMRRVGKGCSRVESPLFENMLQVREVDAKEEVHVPTHNATEEIAAHNVVDQENVTEEIADDVAQPTSPLPPSPV</sequence>
<comment type="caution">
    <text evidence="1">The sequence shown here is derived from an EMBL/GenBank/DDBJ whole genome shotgun (WGS) entry which is preliminary data.</text>
</comment>
<feature type="non-terminal residue" evidence="1">
    <location>
        <position position="1"/>
    </location>
</feature>
<name>A0A699XDL0_TANCI</name>
<dbReference type="AlphaFoldDB" id="A0A699XDL0"/>
<gene>
    <name evidence="1" type="ORF">Tci_928449</name>
</gene>
<reference evidence="1" key="1">
    <citation type="journal article" date="2019" name="Sci. Rep.">
        <title>Draft genome of Tanacetum cinerariifolium, the natural source of mosquito coil.</title>
        <authorList>
            <person name="Yamashiro T."/>
            <person name="Shiraishi A."/>
            <person name="Satake H."/>
            <person name="Nakayama K."/>
        </authorList>
    </citation>
    <scope>NUCLEOTIDE SEQUENCE</scope>
</reference>